<evidence type="ECO:0000313" key="2">
    <source>
        <dbReference type="EMBL" id="GAB85092.1"/>
    </source>
</evidence>
<protein>
    <submittedName>
        <fullName evidence="2">Uncharacterized protein</fullName>
    </submittedName>
</protein>
<sequence>MVRDEAECDLRLKRGEAPIRLNVEEHPTMLHIVSAARIIAALIFSAALAGGVAAANAQPCQLHLANGQLAPCAPGVVSHSPSDPGGGNDPASDPASFEHVLVKPASPIVEEPEPEPTEVEAPPEK</sequence>
<reference evidence="2 3" key="1">
    <citation type="submission" date="2012-08" db="EMBL/GenBank/DDBJ databases">
        <title>Whole genome shotgun sequence of Gordonia rubripertincta NBRC 101908.</title>
        <authorList>
            <person name="Takarada H."/>
            <person name="Hosoyama A."/>
            <person name="Tsuchikane K."/>
            <person name="Katsumata H."/>
            <person name="Baba S."/>
            <person name="Ohji S."/>
            <person name="Yamazaki S."/>
            <person name="Fujita N."/>
        </authorList>
    </citation>
    <scope>NUCLEOTIDE SEQUENCE [LARGE SCALE GENOMIC DNA]</scope>
    <source>
        <strain evidence="2 3">NBRC 101908</strain>
    </source>
</reference>
<name>A0ABQ0HS78_GORRU</name>
<gene>
    <name evidence="2" type="ORF">GORBP_053_00760</name>
</gene>
<dbReference type="Proteomes" id="UP000010744">
    <property type="component" value="Unassembled WGS sequence"/>
</dbReference>
<keyword evidence="3" id="KW-1185">Reference proteome</keyword>
<proteinExistence type="predicted"/>
<accession>A0ABQ0HS78</accession>
<dbReference type="EMBL" id="BAHB01000053">
    <property type="protein sequence ID" value="GAB85092.1"/>
    <property type="molecule type" value="Genomic_DNA"/>
</dbReference>
<evidence type="ECO:0000313" key="3">
    <source>
        <dbReference type="Proteomes" id="UP000010744"/>
    </source>
</evidence>
<feature type="region of interest" description="Disordered" evidence="1">
    <location>
        <begin position="72"/>
        <end position="125"/>
    </location>
</feature>
<comment type="caution">
    <text evidence="2">The sequence shown here is derived from an EMBL/GenBank/DDBJ whole genome shotgun (WGS) entry which is preliminary data.</text>
</comment>
<organism evidence="2 3">
    <name type="scientific">Gordonia rubripertincta NBRC 101908</name>
    <dbReference type="NCBI Taxonomy" id="1077975"/>
    <lineage>
        <taxon>Bacteria</taxon>
        <taxon>Bacillati</taxon>
        <taxon>Actinomycetota</taxon>
        <taxon>Actinomycetes</taxon>
        <taxon>Mycobacteriales</taxon>
        <taxon>Gordoniaceae</taxon>
        <taxon>Gordonia</taxon>
    </lineage>
</organism>
<evidence type="ECO:0000256" key="1">
    <source>
        <dbReference type="SAM" id="MobiDB-lite"/>
    </source>
</evidence>